<dbReference type="SUPFAM" id="SSF51735">
    <property type="entry name" value="NAD(P)-binding Rossmann-fold domains"/>
    <property type="match status" value="1"/>
</dbReference>
<keyword evidence="2 5" id="KW-0560">Oxidoreductase</keyword>
<dbReference type="Gene3D" id="3.40.50.720">
    <property type="entry name" value="NAD(P)-binding Rossmann-like Domain"/>
    <property type="match status" value="1"/>
</dbReference>
<dbReference type="PROSITE" id="PS00061">
    <property type="entry name" value="ADH_SHORT"/>
    <property type="match status" value="1"/>
</dbReference>
<dbReference type="EC" id="1.1.1.178" evidence="5"/>
<evidence type="ECO:0000259" key="4">
    <source>
        <dbReference type="SMART" id="SM00822"/>
    </source>
</evidence>
<dbReference type="Proteomes" id="UP000035722">
    <property type="component" value="Unassembled WGS sequence"/>
</dbReference>
<evidence type="ECO:0000256" key="2">
    <source>
        <dbReference type="ARBA" id="ARBA00023002"/>
    </source>
</evidence>
<dbReference type="AlphaFoldDB" id="A0A024GXK4"/>
<name>A0A024GXK4_9MICC</name>
<dbReference type="Pfam" id="PF00106">
    <property type="entry name" value="adh_short"/>
    <property type="match status" value="1"/>
</dbReference>
<reference evidence="6" key="1">
    <citation type="journal article" date="2014" name="Genome Announc.">
        <title>Genome Sequence of Arthrobacter siccitolerans 4J27, a Xeroprotectant-Producing Desiccation-Tolerant Microorganism.</title>
        <authorList>
            <person name="Manzanera M."/>
            <person name="Santa-Cruz-Calvo L."/>
            <person name="Vilchez J.I."/>
            <person name="Garcia-Fontana C."/>
            <person name="Silva-Castro G.A."/>
            <person name="Calvo C."/>
            <person name="Gonzalez-Lopez J."/>
        </authorList>
    </citation>
    <scope>NUCLEOTIDE SEQUENCE [LARGE SCALE GENOMIC DNA]</scope>
    <source>
        <strain evidence="6">4J27</strain>
    </source>
</reference>
<comment type="caution">
    <text evidence="5">The sequence shown here is derived from an EMBL/GenBank/DDBJ whole genome shotgun (WGS) entry which is preliminary data.</text>
</comment>
<dbReference type="InterPro" id="IPR002347">
    <property type="entry name" value="SDR_fam"/>
</dbReference>
<dbReference type="OrthoDB" id="9795647at2"/>
<dbReference type="InterPro" id="IPR036291">
    <property type="entry name" value="NAD(P)-bd_dom_sf"/>
</dbReference>
<comment type="similarity">
    <text evidence="1 3">Belongs to the short-chain dehydrogenases/reductases (SDR) family.</text>
</comment>
<dbReference type="SMART" id="SM00822">
    <property type="entry name" value="PKS_KR"/>
    <property type="match status" value="1"/>
</dbReference>
<accession>A0A024GXK4</accession>
<dbReference type="RefSeq" id="WP_050053300.1">
    <property type="nucleotide sequence ID" value="NZ_CAQI01000025.1"/>
</dbReference>
<evidence type="ECO:0000313" key="5">
    <source>
        <dbReference type="EMBL" id="CCQ44216.1"/>
    </source>
</evidence>
<evidence type="ECO:0000313" key="6">
    <source>
        <dbReference type="Proteomes" id="UP000035722"/>
    </source>
</evidence>
<organism evidence="5 6">
    <name type="scientific">Pseudarthrobacter siccitolerans</name>
    <dbReference type="NCBI Taxonomy" id="861266"/>
    <lineage>
        <taxon>Bacteria</taxon>
        <taxon>Bacillati</taxon>
        <taxon>Actinomycetota</taxon>
        <taxon>Actinomycetes</taxon>
        <taxon>Micrococcales</taxon>
        <taxon>Micrococcaceae</taxon>
        <taxon>Pseudarthrobacter</taxon>
    </lineage>
</organism>
<protein>
    <submittedName>
        <fullName evidence="5">3-hydroxyacyl-CoA dehydrogenase type-2</fullName>
        <ecNumber evidence="5">1.1.1.178</ecNumber>
    </submittedName>
</protein>
<feature type="domain" description="Ketoreductase" evidence="4">
    <location>
        <begin position="6"/>
        <end position="191"/>
    </location>
</feature>
<dbReference type="STRING" id="861266.ARTSIC4J27_140"/>
<dbReference type="PRINTS" id="PR00081">
    <property type="entry name" value="GDHRDH"/>
</dbReference>
<dbReference type="InterPro" id="IPR020904">
    <property type="entry name" value="Sc_DH/Rdtase_CS"/>
</dbReference>
<dbReference type="PRINTS" id="PR00080">
    <property type="entry name" value="SDRFAMILY"/>
</dbReference>
<keyword evidence="6" id="KW-1185">Reference proteome</keyword>
<dbReference type="PANTHER" id="PTHR43658">
    <property type="entry name" value="SHORT-CHAIN DEHYDROGENASE/REDUCTASE"/>
    <property type="match status" value="1"/>
</dbReference>
<evidence type="ECO:0000256" key="1">
    <source>
        <dbReference type="ARBA" id="ARBA00006484"/>
    </source>
</evidence>
<sequence>MELKDTTALVTGAASGLGAATVDALLARGAAVVGIDLPSSIEQAPSKDRLTYVAADVTKEDEVRAALDAVGDGVLRLAVNCAGIGPARRILSSKGTHDLATFQRTIDINLVGTFNVMRLAAEKMCEKSGDENGQRGLIINTASVAAFEGQIGQIAYSASKGGVAAMTIVAARDLARSGIRVNTIAPGIVDTPMLATVADDYRARLAAGVPFPGRLARPDEFAQLVMMLAEHDYINGETVRMDGALRMAPQ</sequence>
<dbReference type="GO" id="GO:0047015">
    <property type="term" value="F:3-hydroxy-2-methylbutyryl-CoA dehydrogenase activity"/>
    <property type="evidence" value="ECO:0007669"/>
    <property type="project" value="UniProtKB-EC"/>
</dbReference>
<dbReference type="PANTHER" id="PTHR43658:SF8">
    <property type="entry name" value="17-BETA-HYDROXYSTEROID DEHYDROGENASE 14-RELATED"/>
    <property type="match status" value="1"/>
</dbReference>
<evidence type="ECO:0000256" key="3">
    <source>
        <dbReference type="RuleBase" id="RU000363"/>
    </source>
</evidence>
<dbReference type="EMBL" id="CAQI01000025">
    <property type="protein sequence ID" value="CCQ44216.1"/>
    <property type="molecule type" value="Genomic_DNA"/>
</dbReference>
<proteinExistence type="inferred from homology"/>
<dbReference type="InterPro" id="IPR057326">
    <property type="entry name" value="KR_dom"/>
</dbReference>
<gene>
    <name evidence="5" type="primary">HSD17B10</name>
    <name evidence="5" type="ORF">ARTSIC4J27_140</name>
</gene>